<dbReference type="AlphaFoldDB" id="A0A1G7MIE0"/>
<evidence type="ECO:0000313" key="4">
    <source>
        <dbReference type="Proteomes" id="UP001278050"/>
    </source>
</evidence>
<proteinExistence type="predicted"/>
<evidence type="ECO:0000313" key="1">
    <source>
        <dbReference type="EMBL" id="MDX5994957.1"/>
    </source>
</evidence>
<dbReference type="Proteomes" id="UP000182413">
    <property type="component" value="Unassembled WGS sequence"/>
</dbReference>
<dbReference type="Proteomes" id="UP001278050">
    <property type="component" value="Unassembled WGS sequence"/>
</dbReference>
<keyword evidence="4" id="KW-1185">Reference proteome</keyword>
<organism evidence="2 3">
    <name type="scientific">Ectopseudomonas alcaliphila</name>
    <dbReference type="NCBI Taxonomy" id="101564"/>
    <lineage>
        <taxon>Bacteria</taxon>
        <taxon>Pseudomonadati</taxon>
        <taxon>Pseudomonadota</taxon>
        <taxon>Gammaproteobacteria</taxon>
        <taxon>Pseudomonadales</taxon>
        <taxon>Pseudomonadaceae</taxon>
        <taxon>Ectopseudomonas</taxon>
    </lineage>
</organism>
<name>A0A1G7MIE0_9GAMM</name>
<protein>
    <submittedName>
        <fullName evidence="2">Uncharacterized protein</fullName>
    </submittedName>
</protein>
<sequence>MAQVRFFKVTTLPGTLQPDSFYYVENGSYAESYLTNSTGVARAVGNSAMINALISEALANWSGAASTVQIVADIAARDALIATLDANAMILVIDASGDPTVDVGSALYAYDATAEETYKVAEYESMDVVLNWADIVDGPSSTPAQIDSSVSQAHSHSNKATLDLLGADTDGLTYNGQGVTTRWATNNW</sequence>
<reference evidence="1 4" key="2">
    <citation type="submission" date="2023-11" db="EMBL/GenBank/DDBJ databases">
        <title>MicrobeMod: A computational toolkit for identifying prokaryotic methylation and restriction-modification with nanopore sequencing.</title>
        <authorList>
            <person name="Crits-Christoph A."/>
            <person name="Kang S.C."/>
            <person name="Lee H."/>
            <person name="Ostrov N."/>
        </authorList>
    </citation>
    <scope>NUCLEOTIDE SEQUENCE [LARGE SCALE GENOMIC DNA]</scope>
    <source>
        <strain evidence="1 4">ATCC BAA-571</strain>
    </source>
</reference>
<evidence type="ECO:0000313" key="3">
    <source>
        <dbReference type="Proteomes" id="UP000182413"/>
    </source>
</evidence>
<reference evidence="2 3" key="1">
    <citation type="submission" date="2016-10" db="EMBL/GenBank/DDBJ databases">
        <authorList>
            <person name="de Groot N.N."/>
        </authorList>
    </citation>
    <scope>NUCLEOTIDE SEQUENCE [LARGE SCALE GENOMIC DNA]</scope>
    <source>
        <strain evidence="2 3">JCM 10630</strain>
    </source>
</reference>
<gene>
    <name evidence="2" type="ORF">SAMN05216575_10962</name>
    <name evidence="1" type="ORF">SIM71_23070</name>
</gene>
<dbReference type="RefSeq" id="WP_074681657.1">
    <property type="nucleotide sequence ID" value="NZ_CBCSET010000008.1"/>
</dbReference>
<evidence type="ECO:0000313" key="2">
    <source>
        <dbReference type="EMBL" id="SDF61481.1"/>
    </source>
</evidence>
<dbReference type="EMBL" id="JAWXXP010000001">
    <property type="protein sequence ID" value="MDX5994957.1"/>
    <property type="molecule type" value="Genomic_DNA"/>
</dbReference>
<accession>A0A1G7MIE0</accession>
<dbReference type="OrthoDB" id="6882930at2"/>
<dbReference type="EMBL" id="FNAE01000009">
    <property type="protein sequence ID" value="SDF61481.1"/>
    <property type="molecule type" value="Genomic_DNA"/>
</dbReference>